<dbReference type="PROSITE" id="PS50250">
    <property type="entry name" value="PCI"/>
    <property type="match status" value="1"/>
</dbReference>
<feature type="region of interest" description="Disordered" evidence="10">
    <location>
        <begin position="681"/>
        <end position="706"/>
    </location>
</feature>
<evidence type="ECO:0000256" key="6">
    <source>
        <dbReference type="ARBA" id="ARBA00022790"/>
    </source>
</evidence>
<evidence type="ECO:0000256" key="3">
    <source>
        <dbReference type="ARBA" id="ARBA00008793"/>
    </source>
</evidence>
<organism evidence="13 14">
    <name type="scientific">Chytriomyces confervae</name>
    <dbReference type="NCBI Taxonomy" id="246404"/>
    <lineage>
        <taxon>Eukaryota</taxon>
        <taxon>Fungi</taxon>
        <taxon>Fungi incertae sedis</taxon>
        <taxon>Chytridiomycota</taxon>
        <taxon>Chytridiomycota incertae sedis</taxon>
        <taxon>Chytridiomycetes</taxon>
        <taxon>Chytridiales</taxon>
        <taxon>Chytriomycetaceae</taxon>
        <taxon>Chytriomyces</taxon>
    </lineage>
</organism>
<dbReference type="InterPro" id="IPR045135">
    <property type="entry name" value="Rpn7_N"/>
</dbReference>
<feature type="domain" description="PCI" evidence="12">
    <location>
        <begin position="1470"/>
        <end position="1653"/>
    </location>
</feature>
<dbReference type="Gene3D" id="1.25.10.10">
    <property type="entry name" value="Leucine-rich Repeat Variant"/>
    <property type="match status" value="2"/>
</dbReference>
<dbReference type="InterPro" id="IPR056597">
    <property type="entry name" value="ARM_LRRK2"/>
</dbReference>
<evidence type="ECO:0000256" key="10">
    <source>
        <dbReference type="SAM" id="MobiDB-lite"/>
    </source>
</evidence>
<evidence type="ECO:0000256" key="4">
    <source>
        <dbReference type="ARBA" id="ARBA00022490"/>
    </source>
</evidence>
<feature type="compositionally biased region" description="Polar residues" evidence="10">
    <location>
        <begin position="695"/>
        <end position="706"/>
    </location>
</feature>
<dbReference type="CDD" id="cd00038">
    <property type="entry name" value="CAP_ED"/>
    <property type="match status" value="2"/>
</dbReference>
<evidence type="ECO:0000256" key="9">
    <source>
        <dbReference type="SAM" id="Coils"/>
    </source>
</evidence>
<dbReference type="Pfam" id="PF23744">
    <property type="entry name" value="ARM_LRRK2"/>
    <property type="match status" value="1"/>
</dbReference>
<evidence type="ECO:0000259" key="12">
    <source>
        <dbReference type="PROSITE" id="PS50250"/>
    </source>
</evidence>
<feature type="region of interest" description="Disordered" evidence="10">
    <location>
        <begin position="1692"/>
        <end position="1733"/>
    </location>
</feature>
<dbReference type="SMART" id="SM00088">
    <property type="entry name" value="PINT"/>
    <property type="match status" value="1"/>
</dbReference>
<evidence type="ECO:0000256" key="1">
    <source>
        <dbReference type="ARBA" id="ARBA00004123"/>
    </source>
</evidence>
<dbReference type="SUPFAM" id="SSF46785">
    <property type="entry name" value="Winged helix' DNA-binding domain"/>
    <property type="match status" value="1"/>
</dbReference>
<dbReference type="InterPro" id="IPR000595">
    <property type="entry name" value="cNMP-bd_dom"/>
</dbReference>
<dbReference type="Pfam" id="PF00027">
    <property type="entry name" value="cNMP_binding"/>
    <property type="match status" value="1"/>
</dbReference>
<dbReference type="GO" id="GO:0003743">
    <property type="term" value="F:translation initiation factor activity"/>
    <property type="evidence" value="ECO:0007669"/>
    <property type="project" value="UniProtKB-KW"/>
</dbReference>
<dbReference type="SUPFAM" id="SSF51206">
    <property type="entry name" value="cAMP-binding domain-like"/>
    <property type="match status" value="2"/>
</dbReference>
<comment type="similarity">
    <text evidence="3">Belongs to the CSN1 family.</text>
</comment>
<evidence type="ECO:0000256" key="5">
    <source>
        <dbReference type="ARBA" id="ARBA00022540"/>
    </source>
</evidence>
<dbReference type="Pfam" id="PF01399">
    <property type="entry name" value="PCI"/>
    <property type="match status" value="1"/>
</dbReference>
<evidence type="ECO:0008006" key="15">
    <source>
        <dbReference type="Google" id="ProtNLM"/>
    </source>
</evidence>
<dbReference type="PANTHER" id="PTHR14145">
    <property type="entry name" value="26S PROTESOME SUBUNIT 6"/>
    <property type="match status" value="1"/>
</dbReference>
<evidence type="ECO:0000256" key="7">
    <source>
        <dbReference type="ARBA" id="ARBA00022917"/>
    </source>
</evidence>
<sequence length="1733" mass="195644">MFDIAQIHADITCTFKRDRVGRIHLRLASFIAYLSPIQNYLKWEQRFKKYSRTPENLALLFEATMAVAKCIDIRPINVKLLRIMSRMEETAKAFIAANGIDLIFHILKTHPNSSQIQIDSSAVIANLSNIPHARTHIHENNSYIPTMLNHMRTWAHEETVQTEMCAILSNLAQSDGNGAVIVQRGAMSLIRDAMQRHPSSEDLHVQGLNAMASLARTAKRQVETPQLEEYSRCITEAFTRWKNNVAVSSAACNCIGMFSFVGLKVAGKVDAIILDAMARFSKLVKFQITACFALAHWAACENSQARTGMDLEVIDEILLVIRQFPRQRNLLTTAVFAISAYAVLSEQNRIYIMEKDGIDLIVKSMMETQFDEEAHCLEVCMKHMSLHEHDAVVEPEAKSKTTSNSKLHLLKLFGSMCLMNISENEKCRQEIVRKGGLAAVFDAASYIYEKESADLSFVMVYAFRKVSASYSRVYARHSGAPSLRNLCKSAALQKVKGEFDAEKPIFESFQEYLYSKFYMPEMICEFMSTYKECLQCKSPFDATCGVMGYELFGKDKPALTCISESTRDAFFHLAAFAEEPDPQEILLRQIRKERNNAQPNSEYEPSDARNLNVDAKKLYSITEQFLQKVTEKSIIDRAQSATNNSEGANLHSIQDIQYNIDRPKSSISKAHVTFQELYPNCLTKRREPRPVTAPPSYSATTSDASSLHSQFMHSVEECIKQDSKPGTSPLPAPNAPRNSRSATHRPNPPAKVQARPSTAPALTPLSQSQKEYANMFIQDYVKQISASDRRVMTLAGHVRRTKPGQDLLCQTDSESETKPQNERLSTFRHRRWDRRHSMAVTLAYPGLLKCPYERSTEDLHQLFQFTREMPAFKQFNDLYLQEVCKVITYERFEKDEYFFKQGDEGTAWYILISGAVSVLVSKTGDIADSTVVRKMEAGEGFGDLALVNRCQRSASVQATVQPTEVIKVVKGDYDRLVKNLFSAEVNLLENYLRKVPVFQEWTKGALKAMAQRMFRKTYKAKQAIYAEDQDLDAIYFLKRGVVSVIKTLHPQTSSHTKSKHTNSQSSPMHVILGLIQPYQYFGQEGFMRNARFTSASAHTSMIAGDARTMTKEEINISIMMQSIQRKQVGTSKSRRRAGTVGDIEKEIRLQPRYEQNQNIQPCDEKDAVEVVEISYFEAMGILESLPWMPWNFVTRSNLVRFAHEEQVRSRWLAKRTHEMDVMVKEKLRNPNMSIAKPSRIVPVSSVAHASAFDVEAYAANYKGFTRVARLEFIASIFPSASKEALQLAMNDVKSHTLDTVKFQSLVQKLSELGVYSDPAADQMWVENAAKLAREKLEKLDAQLKNYKSNLIKESIRMGHMDLGDHFNSCGDLQSAFKCYLRSREYCSTSKHVLDMCFNIIRVSMDLRNFSHVQSYALKAESTPDASSIPPGSSAATAPTITSPVAVESSRALVLSKLKACMGLVSLDAGKFKAAARFFLEVGPELVGRYPEVISGSDIANYIVLLALATFDRADIKSKVIDNALAKHFLELADPMLRDDVLNGFYSARYGACLDALEKLKTTFLLDMYLNPHVPHLYSLIRRRIIVQFVQPFNAVDMRKMSAALGGVNDSHTSTDETRLASIEAEIARLIEEGVVKARIDSHNKVLRINKSDERSTLFKKSLQMGQDYAKQVNFLLLRASLMRQDLFVEPPHTPAGANFSTGEGSFDPRTRDYPFQRSDSRTERGATFDRMMA</sequence>
<keyword evidence="5" id="KW-0396">Initiation factor</keyword>
<evidence type="ECO:0000256" key="8">
    <source>
        <dbReference type="ARBA" id="ARBA00023242"/>
    </source>
</evidence>
<keyword evidence="14" id="KW-1185">Reference proteome</keyword>
<dbReference type="PANTHER" id="PTHR14145:SF2">
    <property type="entry name" value="COP9 SIGNALOSOME COMPLEX SUBUNIT 1"/>
    <property type="match status" value="1"/>
</dbReference>
<dbReference type="InterPro" id="IPR016024">
    <property type="entry name" value="ARM-type_fold"/>
</dbReference>
<dbReference type="InterPro" id="IPR019585">
    <property type="entry name" value="Rpn7/CSN1"/>
</dbReference>
<dbReference type="SUPFAM" id="SSF48371">
    <property type="entry name" value="ARM repeat"/>
    <property type="match status" value="1"/>
</dbReference>
<keyword evidence="9" id="KW-0175">Coiled coil</keyword>
<feature type="coiled-coil region" evidence="9">
    <location>
        <begin position="1329"/>
        <end position="1356"/>
    </location>
</feature>
<gene>
    <name evidence="13" type="ORF">CcCBS67573_g00713</name>
</gene>
<keyword evidence="7" id="KW-0648">Protein biosynthesis</keyword>
<proteinExistence type="inferred from homology"/>
<dbReference type="STRING" id="246404.A0A507FP25"/>
<dbReference type="GO" id="GO:0005737">
    <property type="term" value="C:cytoplasm"/>
    <property type="evidence" value="ECO:0007669"/>
    <property type="project" value="UniProtKB-SubCell"/>
</dbReference>
<dbReference type="InterPro" id="IPR018490">
    <property type="entry name" value="cNMP-bd_dom_sf"/>
</dbReference>
<feature type="domain" description="Cyclic nucleotide-binding" evidence="11">
    <location>
        <begin position="997"/>
        <end position="1097"/>
    </location>
</feature>
<keyword evidence="4" id="KW-0963">Cytoplasm</keyword>
<evidence type="ECO:0000259" key="11">
    <source>
        <dbReference type="PROSITE" id="PS50042"/>
    </source>
</evidence>
<accession>A0A507FP25</accession>
<protein>
    <recommendedName>
        <fullName evidence="15">PCI domain-containing protein</fullName>
    </recommendedName>
</protein>
<dbReference type="InterPro" id="IPR036390">
    <property type="entry name" value="WH_DNA-bd_sf"/>
</dbReference>
<dbReference type="InterPro" id="IPR011989">
    <property type="entry name" value="ARM-like"/>
</dbReference>
<evidence type="ECO:0000256" key="2">
    <source>
        <dbReference type="ARBA" id="ARBA00004496"/>
    </source>
</evidence>
<dbReference type="PROSITE" id="PS50042">
    <property type="entry name" value="CNMP_BINDING_3"/>
    <property type="match status" value="2"/>
</dbReference>
<feature type="compositionally biased region" description="Basic and acidic residues" evidence="10">
    <location>
        <begin position="1706"/>
        <end position="1733"/>
    </location>
</feature>
<dbReference type="SMART" id="SM00100">
    <property type="entry name" value="cNMP"/>
    <property type="match status" value="2"/>
</dbReference>
<dbReference type="Pfam" id="PF10602">
    <property type="entry name" value="RPN7"/>
    <property type="match status" value="1"/>
</dbReference>
<evidence type="ECO:0000313" key="14">
    <source>
        <dbReference type="Proteomes" id="UP000320333"/>
    </source>
</evidence>
<dbReference type="Gene3D" id="2.60.120.10">
    <property type="entry name" value="Jelly Rolls"/>
    <property type="match status" value="2"/>
</dbReference>
<dbReference type="Gene3D" id="1.25.40.570">
    <property type="match status" value="1"/>
</dbReference>
<feature type="domain" description="Cyclic nucleotide-binding" evidence="11">
    <location>
        <begin position="871"/>
        <end position="994"/>
    </location>
</feature>
<dbReference type="Proteomes" id="UP000320333">
    <property type="component" value="Unassembled WGS sequence"/>
</dbReference>
<dbReference type="EMBL" id="QEAP01000010">
    <property type="protein sequence ID" value="TPX78013.1"/>
    <property type="molecule type" value="Genomic_DNA"/>
</dbReference>
<dbReference type="InterPro" id="IPR000717">
    <property type="entry name" value="PCI_dom"/>
</dbReference>
<dbReference type="OrthoDB" id="449062at2759"/>
<evidence type="ECO:0000313" key="13">
    <source>
        <dbReference type="EMBL" id="TPX78013.1"/>
    </source>
</evidence>
<comment type="caution">
    <text evidence="13">The sequence shown here is derived from an EMBL/GenBank/DDBJ whole genome shotgun (WGS) entry which is preliminary data.</text>
</comment>
<keyword evidence="8" id="KW-0539">Nucleus</keyword>
<feature type="region of interest" description="Disordered" evidence="10">
    <location>
        <begin position="721"/>
        <end position="761"/>
    </location>
</feature>
<dbReference type="InterPro" id="IPR014710">
    <property type="entry name" value="RmlC-like_jellyroll"/>
</dbReference>
<name>A0A507FP25_9FUNG</name>
<dbReference type="GO" id="GO:0008180">
    <property type="term" value="C:COP9 signalosome"/>
    <property type="evidence" value="ECO:0007669"/>
    <property type="project" value="UniProtKB-KW"/>
</dbReference>
<reference evidence="13 14" key="1">
    <citation type="journal article" date="2019" name="Sci. Rep.">
        <title>Comparative genomics of chytrid fungi reveal insights into the obligate biotrophic and pathogenic lifestyle of Synchytrium endobioticum.</title>
        <authorList>
            <person name="van de Vossenberg B.T.L.H."/>
            <person name="Warris S."/>
            <person name="Nguyen H.D.T."/>
            <person name="van Gent-Pelzer M.P.E."/>
            <person name="Joly D.L."/>
            <person name="van de Geest H.C."/>
            <person name="Bonants P.J.M."/>
            <person name="Smith D.S."/>
            <person name="Levesque C.A."/>
            <person name="van der Lee T.A.J."/>
        </authorList>
    </citation>
    <scope>NUCLEOTIDE SEQUENCE [LARGE SCALE GENOMIC DNA]</scope>
    <source>
        <strain evidence="13 14">CBS 675.73</strain>
    </source>
</reference>
<keyword evidence="6" id="KW-0736">Signalosome</keyword>
<comment type="subcellular location">
    <subcellularLocation>
        <location evidence="2">Cytoplasm</location>
    </subcellularLocation>
    <subcellularLocation>
        <location evidence="1">Nucleus</location>
    </subcellularLocation>
</comment>